<proteinExistence type="inferred from homology"/>
<evidence type="ECO:0000313" key="8">
    <source>
        <dbReference type="EMBL" id="KAB2574501.1"/>
    </source>
</evidence>
<comment type="similarity">
    <text evidence="2">Belongs to the peptidase M35 family.</text>
</comment>
<evidence type="ECO:0000256" key="3">
    <source>
        <dbReference type="ARBA" id="ARBA00022670"/>
    </source>
</evidence>
<comment type="caution">
    <text evidence="8">The sequence shown here is derived from an EMBL/GenBank/DDBJ whole genome shotgun (WGS) entry which is preliminary data.</text>
</comment>
<comment type="cofactor">
    <cofactor evidence="1">
        <name>Zn(2+)</name>
        <dbReference type="ChEBI" id="CHEBI:29105"/>
    </cofactor>
</comment>
<accession>A0A5N5DA29</accession>
<dbReference type="AlphaFoldDB" id="A0A5N5DA29"/>
<organism evidence="8 9">
    <name type="scientific">Lasiodiplodia theobromae</name>
    <dbReference type="NCBI Taxonomy" id="45133"/>
    <lineage>
        <taxon>Eukaryota</taxon>
        <taxon>Fungi</taxon>
        <taxon>Dikarya</taxon>
        <taxon>Ascomycota</taxon>
        <taxon>Pezizomycotina</taxon>
        <taxon>Dothideomycetes</taxon>
        <taxon>Dothideomycetes incertae sedis</taxon>
        <taxon>Botryosphaeriales</taxon>
        <taxon>Botryosphaeriaceae</taxon>
        <taxon>Lasiodiplodia</taxon>
    </lineage>
</organism>
<evidence type="ECO:0000256" key="5">
    <source>
        <dbReference type="ARBA" id="ARBA00022801"/>
    </source>
</evidence>
<dbReference type="InterPro" id="IPR050414">
    <property type="entry name" value="Fungal_M35_metalloproteases"/>
</dbReference>
<evidence type="ECO:0000256" key="1">
    <source>
        <dbReference type="ARBA" id="ARBA00001947"/>
    </source>
</evidence>
<keyword evidence="7" id="KW-0482">Metalloprotease</keyword>
<dbReference type="OrthoDB" id="5381562at2759"/>
<evidence type="ECO:0000313" key="9">
    <source>
        <dbReference type="Proteomes" id="UP000325902"/>
    </source>
</evidence>
<dbReference type="InterPro" id="IPR024079">
    <property type="entry name" value="MetalloPept_cat_dom_sf"/>
</dbReference>
<dbReference type="PANTHER" id="PTHR37016">
    <property type="match status" value="1"/>
</dbReference>
<evidence type="ECO:0000256" key="6">
    <source>
        <dbReference type="ARBA" id="ARBA00022833"/>
    </source>
</evidence>
<protein>
    <recommendedName>
        <fullName evidence="10">Lysine-specific metallo-endopeptidase domain-containing protein</fullName>
    </recommendedName>
</protein>
<evidence type="ECO:0000256" key="7">
    <source>
        <dbReference type="ARBA" id="ARBA00023049"/>
    </source>
</evidence>
<keyword evidence="5" id="KW-0378">Hydrolase</keyword>
<evidence type="ECO:0000256" key="2">
    <source>
        <dbReference type="ARBA" id="ARBA00010279"/>
    </source>
</evidence>
<dbReference type="SUPFAM" id="SSF55486">
    <property type="entry name" value="Metalloproteases ('zincins'), catalytic domain"/>
    <property type="match status" value="1"/>
</dbReference>
<gene>
    <name evidence="8" type="ORF">DBV05_g6858</name>
</gene>
<dbReference type="EMBL" id="VCHE01000043">
    <property type="protein sequence ID" value="KAB2574501.1"/>
    <property type="molecule type" value="Genomic_DNA"/>
</dbReference>
<evidence type="ECO:0000256" key="4">
    <source>
        <dbReference type="ARBA" id="ARBA00022723"/>
    </source>
</evidence>
<dbReference type="GO" id="GO:0006508">
    <property type="term" value="P:proteolysis"/>
    <property type="evidence" value="ECO:0007669"/>
    <property type="project" value="UniProtKB-KW"/>
</dbReference>
<dbReference type="Proteomes" id="UP000325902">
    <property type="component" value="Unassembled WGS sequence"/>
</dbReference>
<keyword evidence="3" id="KW-0645">Protease</keyword>
<keyword evidence="6" id="KW-0862">Zinc</keyword>
<dbReference type="Gene3D" id="3.40.390.10">
    <property type="entry name" value="Collagenase (Catalytic Domain)"/>
    <property type="match status" value="1"/>
</dbReference>
<evidence type="ECO:0008006" key="10">
    <source>
        <dbReference type="Google" id="ProtNLM"/>
    </source>
</evidence>
<keyword evidence="4" id="KW-0479">Metal-binding</keyword>
<reference evidence="8 9" key="1">
    <citation type="journal article" date="2019" name="Sci. Rep.">
        <title>A multi-omics analysis of the grapevine pathogen Lasiodiplodia theobromae reveals that temperature affects the expression of virulence- and pathogenicity-related genes.</title>
        <authorList>
            <person name="Felix C."/>
            <person name="Meneses R."/>
            <person name="Goncalves M.F.M."/>
            <person name="Tilleman L."/>
            <person name="Duarte A.S."/>
            <person name="Jorrin-Novo J.V."/>
            <person name="Van de Peer Y."/>
            <person name="Deforce D."/>
            <person name="Van Nieuwerburgh F."/>
            <person name="Esteves A.C."/>
            <person name="Alves A."/>
        </authorList>
    </citation>
    <scope>NUCLEOTIDE SEQUENCE [LARGE SCALE GENOMIC DNA]</scope>
    <source>
        <strain evidence="8 9">LA-SOL3</strain>
    </source>
</reference>
<name>A0A5N5DA29_9PEZI</name>
<dbReference type="GO" id="GO:0046872">
    <property type="term" value="F:metal ion binding"/>
    <property type="evidence" value="ECO:0007669"/>
    <property type="project" value="UniProtKB-KW"/>
</dbReference>
<sequence>MTTAVNASPHGLFRRLAVNFVDCSDERKAKLETALADAAALANIAVLDIDTSSTAFTHYLREEDADMAKGLWSMVAANNDPTNAPYTFSVRCGKRCPSGSLAITDSVPQDGNTPREMLICPYFFKAAETKNNLDSKKYTADGWCKSGQHFSDFETAGHTILHEMTHLDAVGKSAGLPERDYGNFKSHGTDDLDSKLDYVAAARDLLKGWVEDPDSFGDDALKPYQNAENIAAAATEWWFIKSCKFTEIDL</sequence>
<dbReference type="PANTHER" id="PTHR37016:SF3">
    <property type="entry name" value="NEUTRAL PROTEASE 2-RELATED"/>
    <property type="match status" value="1"/>
</dbReference>
<keyword evidence="9" id="KW-1185">Reference proteome</keyword>
<dbReference type="GO" id="GO:0008237">
    <property type="term" value="F:metallopeptidase activity"/>
    <property type="evidence" value="ECO:0007669"/>
    <property type="project" value="UniProtKB-KW"/>
</dbReference>